<sequence length="91" mass="10665">MYITSMRFWHCPTRLRTTVFKSASASYRLPNEFPVDCHWTRGDISEPVCRFRSETAIGSCDGRLLSRTRGYQTNTLFTQHSMFRSPRIRLA</sequence>
<reference evidence="1 2" key="1">
    <citation type="submission" date="2014-06" db="EMBL/GenBank/DDBJ databases">
        <title>Evolutionary Origins and Diversification of the Mycorrhizal Mutualists.</title>
        <authorList>
            <consortium name="DOE Joint Genome Institute"/>
            <consortium name="Mycorrhizal Genomics Consortium"/>
            <person name="Kohler A."/>
            <person name="Kuo A."/>
            <person name="Nagy L.G."/>
            <person name="Floudas D."/>
            <person name="Copeland A."/>
            <person name="Barry K.W."/>
            <person name="Cichocki N."/>
            <person name="Veneault-Fourrey C."/>
            <person name="LaButti K."/>
            <person name="Lindquist E.A."/>
            <person name="Lipzen A."/>
            <person name="Lundell T."/>
            <person name="Morin E."/>
            <person name="Murat C."/>
            <person name="Riley R."/>
            <person name="Ohm R."/>
            <person name="Sun H."/>
            <person name="Tunlid A."/>
            <person name="Henrissat B."/>
            <person name="Grigoriev I.V."/>
            <person name="Hibbett D.S."/>
            <person name="Martin F."/>
        </authorList>
    </citation>
    <scope>NUCLEOTIDE SEQUENCE [LARGE SCALE GENOMIC DNA]</scope>
    <source>
        <strain evidence="1 2">FD-325 SS-3</strain>
    </source>
</reference>
<protein>
    <submittedName>
        <fullName evidence="1">Uncharacterized protein</fullName>
    </submittedName>
</protein>
<evidence type="ECO:0000313" key="2">
    <source>
        <dbReference type="Proteomes" id="UP000053263"/>
    </source>
</evidence>
<accession>A0A0C9SKZ7</accession>
<dbReference type="Proteomes" id="UP000053263">
    <property type="component" value="Unassembled WGS sequence"/>
</dbReference>
<dbReference type="EMBL" id="KN832570">
    <property type="protein sequence ID" value="KII84606.1"/>
    <property type="molecule type" value="Genomic_DNA"/>
</dbReference>
<dbReference type="AlphaFoldDB" id="A0A0C9SKZ7"/>
<organism evidence="1 2">
    <name type="scientific">Plicaturopsis crispa FD-325 SS-3</name>
    <dbReference type="NCBI Taxonomy" id="944288"/>
    <lineage>
        <taxon>Eukaryota</taxon>
        <taxon>Fungi</taxon>
        <taxon>Dikarya</taxon>
        <taxon>Basidiomycota</taxon>
        <taxon>Agaricomycotina</taxon>
        <taxon>Agaricomycetes</taxon>
        <taxon>Agaricomycetidae</taxon>
        <taxon>Amylocorticiales</taxon>
        <taxon>Amylocorticiaceae</taxon>
        <taxon>Plicatura</taxon>
        <taxon>Plicaturopsis crispa</taxon>
    </lineage>
</organism>
<keyword evidence="2" id="KW-1185">Reference proteome</keyword>
<name>A0A0C9SKZ7_PLICR</name>
<proteinExistence type="predicted"/>
<dbReference type="HOGENOM" id="CLU_2427954_0_0_1"/>
<gene>
    <name evidence="1" type="ORF">PLICRDRAFT_354413</name>
</gene>
<evidence type="ECO:0000313" key="1">
    <source>
        <dbReference type="EMBL" id="KII84606.1"/>
    </source>
</evidence>